<feature type="region of interest" description="Disordered" evidence="1">
    <location>
        <begin position="50"/>
        <end position="93"/>
    </location>
</feature>
<keyword evidence="3" id="KW-1185">Reference proteome</keyword>
<protein>
    <submittedName>
        <fullName evidence="2">Uncharacterized protein</fullName>
    </submittedName>
</protein>
<dbReference type="EMBL" id="BTSX01000002">
    <property type="protein sequence ID" value="GMS84439.1"/>
    <property type="molecule type" value="Genomic_DNA"/>
</dbReference>
<organism evidence="2 3">
    <name type="scientific">Pristionchus entomophagus</name>
    <dbReference type="NCBI Taxonomy" id="358040"/>
    <lineage>
        <taxon>Eukaryota</taxon>
        <taxon>Metazoa</taxon>
        <taxon>Ecdysozoa</taxon>
        <taxon>Nematoda</taxon>
        <taxon>Chromadorea</taxon>
        <taxon>Rhabditida</taxon>
        <taxon>Rhabditina</taxon>
        <taxon>Diplogasteromorpha</taxon>
        <taxon>Diplogasteroidea</taxon>
        <taxon>Neodiplogasteridae</taxon>
        <taxon>Pristionchus</taxon>
    </lineage>
</organism>
<comment type="caution">
    <text evidence="2">The sequence shown here is derived from an EMBL/GenBank/DDBJ whole genome shotgun (WGS) entry which is preliminary data.</text>
</comment>
<evidence type="ECO:0000313" key="2">
    <source>
        <dbReference type="EMBL" id="GMS84439.1"/>
    </source>
</evidence>
<reference evidence="2" key="1">
    <citation type="submission" date="2023-10" db="EMBL/GenBank/DDBJ databases">
        <title>Genome assembly of Pristionchus species.</title>
        <authorList>
            <person name="Yoshida K."/>
            <person name="Sommer R.J."/>
        </authorList>
    </citation>
    <scope>NUCLEOTIDE SEQUENCE</scope>
    <source>
        <strain evidence="2">RS0144</strain>
    </source>
</reference>
<evidence type="ECO:0000313" key="3">
    <source>
        <dbReference type="Proteomes" id="UP001432027"/>
    </source>
</evidence>
<dbReference type="AlphaFoldDB" id="A0AAV5SNE4"/>
<proteinExistence type="predicted"/>
<sequence length="93" mass="10323">LEREDHLESLRDSNVVRIEVEKTCEKKSRDEIGAESGSLRCCIADDEGTGIVSNHSLHSPVDVEGEGDGESSIHHWPMDEVRSRDEGHHSSSE</sequence>
<dbReference type="Proteomes" id="UP001432027">
    <property type="component" value="Unassembled WGS sequence"/>
</dbReference>
<accession>A0AAV5SNE4</accession>
<evidence type="ECO:0000256" key="1">
    <source>
        <dbReference type="SAM" id="MobiDB-lite"/>
    </source>
</evidence>
<gene>
    <name evidence="2" type="ORF">PENTCL1PPCAC_6614</name>
</gene>
<feature type="non-terminal residue" evidence="2">
    <location>
        <position position="1"/>
    </location>
</feature>
<name>A0AAV5SNE4_9BILA</name>
<feature type="non-terminal residue" evidence="2">
    <location>
        <position position="93"/>
    </location>
</feature>
<feature type="compositionally biased region" description="Basic and acidic residues" evidence="1">
    <location>
        <begin position="71"/>
        <end position="93"/>
    </location>
</feature>